<evidence type="ECO:0000256" key="3">
    <source>
        <dbReference type="PROSITE-ProRule" id="PRU00284"/>
    </source>
</evidence>
<name>A0ABR8Z384_9MICO</name>
<dbReference type="PRINTS" id="PR00260">
    <property type="entry name" value="CHEMTRNSDUCR"/>
</dbReference>
<keyword evidence="1 3" id="KW-0807">Transducer</keyword>
<gene>
    <name evidence="5" type="ORF">H9624_10760</name>
</gene>
<organism evidence="5 6">
    <name type="scientific">Oceanitalea stevensii</name>
    <dbReference type="NCBI Taxonomy" id="2763072"/>
    <lineage>
        <taxon>Bacteria</taxon>
        <taxon>Bacillati</taxon>
        <taxon>Actinomycetota</taxon>
        <taxon>Actinomycetes</taxon>
        <taxon>Micrococcales</taxon>
        <taxon>Bogoriellaceae</taxon>
        <taxon>Georgenia</taxon>
    </lineage>
</organism>
<sequence length="299" mass="30557">MSRKQDAARIAALEAELATHRTAQAAVTAVVERAAAGDLEARVPALGEEVPAEALRDGVNRLLDVTDAFVRESQAALTAAADGRFHRRFLQQGMPGSFREGAARIDAGRASMEDGARRLAEQVDARTSFADSALAASAQVTADLGEVASSTSHLAASTAAAVGEAHAALGTMRELEEASAATAEAVTLISTVAAQTRMLALNATIEAARAGDAGRGFAVVAHEVRSLADETATSAARIGAQMETAIASAHEAAATIDRIARLVGEMDTQVGTITAATGAGSTLAEMVHSLREQIGTFAG</sequence>
<proteinExistence type="inferred from homology"/>
<dbReference type="Gene3D" id="1.20.120.1530">
    <property type="match status" value="1"/>
</dbReference>
<dbReference type="Proteomes" id="UP000661894">
    <property type="component" value="Unassembled WGS sequence"/>
</dbReference>
<dbReference type="InterPro" id="IPR004089">
    <property type="entry name" value="MCPsignal_dom"/>
</dbReference>
<dbReference type="PANTHER" id="PTHR32089:SF112">
    <property type="entry name" value="LYSOZYME-LIKE PROTEIN-RELATED"/>
    <property type="match status" value="1"/>
</dbReference>
<dbReference type="PROSITE" id="PS50111">
    <property type="entry name" value="CHEMOTAXIS_TRANSDUC_2"/>
    <property type="match status" value="1"/>
</dbReference>
<dbReference type="SMART" id="SM00283">
    <property type="entry name" value="MA"/>
    <property type="match status" value="1"/>
</dbReference>
<evidence type="ECO:0000256" key="2">
    <source>
        <dbReference type="ARBA" id="ARBA00029447"/>
    </source>
</evidence>
<protein>
    <submittedName>
        <fullName evidence="5">Chemotaxis protein</fullName>
    </submittedName>
</protein>
<evidence type="ECO:0000259" key="4">
    <source>
        <dbReference type="PROSITE" id="PS50111"/>
    </source>
</evidence>
<comment type="caution">
    <text evidence="5">The sequence shown here is derived from an EMBL/GenBank/DDBJ whole genome shotgun (WGS) entry which is preliminary data.</text>
</comment>
<dbReference type="Pfam" id="PF00015">
    <property type="entry name" value="MCPsignal"/>
    <property type="match status" value="1"/>
</dbReference>
<dbReference type="SUPFAM" id="SSF58104">
    <property type="entry name" value="Methyl-accepting chemotaxis protein (MCP) signaling domain"/>
    <property type="match status" value="1"/>
</dbReference>
<evidence type="ECO:0000256" key="1">
    <source>
        <dbReference type="ARBA" id="ARBA00023224"/>
    </source>
</evidence>
<reference evidence="5 6" key="1">
    <citation type="submission" date="2020-08" db="EMBL/GenBank/DDBJ databases">
        <title>A Genomic Blueprint of the Chicken Gut Microbiome.</title>
        <authorList>
            <person name="Gilroy R."/>
            <person name="Ravi A."/>
            <person name="Getino M."/>
            <person name="Pursley I."/>
            <person name="Horton D.L."/>
            <person name="Alikhan N.-F."/>
            <person name="Baker D."/>
            <person name="Gharbi K."/>
            <person name="Hall N."/>
            <person name="Watson M."/>
            <person name="Adriaenssens E.M."/>
            <person name="Foster-Nyarko E."/>
            <person name="Jarju S."/>
            <person name="Secka A."/>
            <person name="Antonio M."/>
            <person name="Oren A."/>
            <person name="Chaudhuri R."/>
            <person name="La Ragione R.M."/>
            <person name="Hildebrand F."/>
            <person name="Pallen M.J."/>
        </authorList>
    </citation>
    <scope>NUCLEOTIDE SEQUENCE [LARGE SCALE GENOMIC DNA]</scope>
    <source>
        <strain evidence="5 6">Sa1BUA1</strain>
    </source>
</reference>
<evidence type="ECO:0000313" key="6">
    <source>
        <dbReference type="Proteomes" id="UP000661894"/>
    </source>
</evidence>
<keyword evidence="6" id="KW-1185">Reference proteome</keyword>
<dbReference type="RefSeq" id="WP_286011080.1">
    <property type="nucleotide sequence ID" value="NZ_JACSPO010000005.1"/>
</dbReference>
<dbReference type="InterPro" id="IPR004090">
    <property type="entry name" value="Chemotax_Me-accpt_rcpt"/>
</dbReference>
<dbReference type="EMBL" id="JACSPO010000005">
    <property type="protein sequence ID" value="MBD8062802.1"/>
    <property type="molecule type" value="Genomic_DNA"/>
</dbReference>
<feature type="domain" description="Methyl-accepting transducer" evidence="4">
    <location>
        <begin position="101"/>
        <end position="299"/>
    </location>
</feature>
<evidence type="ECO:0000313" key="5">
    <source>
        <dbReference type="EMBL" id="MBD8062802.1"/>
    </source>
</evidence>
<comment type="similarity">
    <text evidence="2">Belongs to the methyl-accepting chemotaxis (MCP) protein family.</text>
</comment>
<dbReference type="Gene3D" id="1.10.287.950">
    <property type="entry name" value="Methyl-accepting chemotaxis protein"/>
    <property type="match status" value="1"/>
</dbReference>
<dbReference type="PANTHER" id="PTHR32089">
    <property type="entry name" value="METHYL-ACCEPTING CHEMOTAXIS PROTEIN MCPB"/>
    <property type="match status" value="1"/>
</dbReference>
<accession>A0ABR8Z384</accession>